<gene>
    <name evidence="2" type="ORF">GCM10022214_10560</name>
</gene>
<protein>
    <recommendedName>
        <fullName evidence="4">Minor tail protein</fullName>
    </recommendedName>
</protein>
<evidence type="ECO:0000256" key="1">
    <source>
        <dbReference type="SAM" id="MobiDB-lite"/>
    </source>
</evidence>
<reference evidence="3" key="1">
    <citation type="journal article" date="2019" name="Int. J. Syst. Evol. Microbiol.">
        <title>The Global Catalogue of Microorganisms (GCM) 10K type strain sequencing project: providing services to taxonomists for standard genome sequencing and annotation.</title>
        <authorList>
            <consortium name="The Broad Institute Genomics Platform"/>
            <consortium name="The Broad Institute Genome Sequencing Center for Infectious Disease"/>
            <person name="Wu L."/>
            <person name="Ma J."/>
        </authorList>
    </citation>
    <scope>NUCLEOTIDE SEQUENCE [LARGE SCALE GENOMIC DNA]</scope>
    <source>
        <strain evidence="3">JCM 16702</strain>
    </source>
</reference>
<feature type="compositionally biased region" description="Low complexity" evidence="1">
    <location>
        <begin position="325"/>
        <end position="355"/>
    </location>
</feature>
<proteinExistence type="predicted"/>
<dbReference type="Proteomes" id="UP001500683">
    <property type="component" value="Unassembled WGS sequence"/>
</dbReference>
<dbReference type="Gene3D" id="2.60.120.560">
    <property type="entry name" value="Exo-inulinase, domain 1"/>
    <property type="match status" value="1"/>
</dbReference>
<sequence length="1298" mass="133525">MAIIAVWNGDGLADGTPVTTSTAGPGDTPFGLATGGAAVISASGSRPPRIQVDQQANTTAQFIWRSGVFGTRTAYAVRGYLELTAYPSVGTPILNAYGAGDTALRWRLDVTSAGIVRLRDASNTIVATAPSAIPIGVELRVEVVINSGAATARIYQGNSTSAPLVDLAGTVGASTDTSDSLRLSNPQTTPIWPRHYWDTIALSDTPAEIGPPAGSSVEGTGTITATAATSSSGVKVGMGTGSATAETSVTSSGAKHAAGAGAIAASAVVTGTGVKSEGPSGTGTITVTATTSGTGVKAAAGAGSASTASSTTAAGVKGAAGTGSAGAAATSAGQGAKRGMGTATVTATATSSGTGEARGREAEGTGRITATASVRGRGHRVKSFPSARLDVLVEINVGGVWTNITKHAFVRDPITIEHGRADEGAQADPAKLSLTINNRDGRYSPRNPLSPYYGKIGRNTPIRVSVPDGAGGRAYRFVGEVSEWPTRWTVGGHDVWVPISAAGISRRLGQGAKPLRSALTRALSSVSPRLAGYWPLEDGTTSTQVASALTGDPPMRITGPVQFGSEGAPPGGAGAADFSQGGMVSARVVQPTIGGWTVSFVLTLPDAIEAEDSIPVVGWTTPGAGTYVQYYVTALTGSTADAGSLMFYAYTRDGLFETPQMVTRSLLRETALVTLHAQQQGSNIRYTWYVNGVVQGVPGVPGTATLTDTAGAVATISVNDLSFLGSPGWTSLGQVSHLVVAGPGQLSAVHAAAVPALTAYAGELAGARVTRLAGEEGVPLQLVGATGDTPPMGPQAPRTLLELVGECADADGGMLHDRRDAAALRYRTRAADYNTTPTLVLPYSTLAADLEPIDDDQLIRNDITVERDGGSSARVVQEDGPLSVQDPPLGVGQYEESVTLNVASDDQLADIAAWRLHLGTVDEARFPVVTLKLHRQPQLIPGALATDVRSRIRLTDLPPWLPPGPIDQIVNGYRETLEPLRWVIEYNCVPGSPWHVGAVGDTTLGRADTDGAVLLADAGAADTALMVATTAGPYWTTDPGETPFEVTLGGEVVRVTAVDQAIADGFDRTVTNGWGTAPDGRAWTTYGTSSHFSVSGSAARMTIPARGVADVAALSLGAPAVDVETVLTAPAAPVTGDALYTYLIGHFDQQANNWYALVVGLFPDGTLGALFEVKTAGVTSGLTTLRTIPGVTVAAGTWYRVRLRIQGGRLDGKVWADGTPEPDWHISAFDSRHTRGDVGVQAYVPPANTNTLPVAFQWREVIVHNPQRMTVVRAVNGITKPHTAGADVRLAQPAITAL</sequence>
<dbReference type="RefSeq" id="WP_344941489.1">
    <property type="nucleotide sequence ID" value="NZ_BAAAZG010000002.1"/>
</dbReference>
<evidence type="ECO:0008006" key="4">
    <source>
        <dbReference type="Google" id="ProtNLM"/>
    </source>
</evidence>
<accession>A0ABP7V5S9</accession>
<evidence type="ECO:0000313" key="3">
    <source>
        <dbReference type="Proteomes" id="UP001500683"/>
    </source>
</evidence>
<feature type="region of interest" description="Disordered" evidence="1">
    <location>
        <begin position="315"/>
        <end position="365"/>
    </location>
</feature>
<evidence type="ECO:0000313" key="2">
    <source>
        <dbReference type="EMBL" id="GAA4059858.1"/>
    </source>
</evidence>
<name>A0ABP7V5S9_9ACTN</name>
<organism evidence="2 3">
    <name type="scientific">Actinomadura miaoliensis</name>
    <dbReference type="NCBI Taxonomy" id="430685"/>
    <lineage>
        <taxon>Bacteria</taxon>
        <taxon>Bacillati</taxon>
        <taxon>Actinomycetota</taxon>
        <taxon>Actinomycetes</taxon>
        <taxon>Streptosporangiales</taxon>
        <taxon>Thermomonosporaceae</taxon>
        <taxon>Actinomadura</taxon>
    </lineage>
</organism>
<keyword evidence="3" id="KW-1185">Reference proteome</keyword>
<dbReference type="EMBL" id="BAAAZG010000002">
    <property type="protein sequence ID" value="GAA4059858.1"/>
    <property type="molecule type" value="Genomic_DNA"/>
</dbReference>
<comment type="caution">
    <text evidence="2">The sequence shown here is derived from an EMBL/GenBank/DDBJ whole genome shotgun (WGS) entry which is preliminary data.</text>
</comment>
<feature type="region of interest" description="Disordered" evidence="1">
    <location>
        <begin position="545"/>
        <end position="575"/>
    </location>
</feature>